<protein>
    <submittedName>
        <fullName evidence="1">Uncharacterized protein</fullName>
    </submittedName>
</protein>
<sequence>MQPSCRDHSALAFALKARGNARGVERIVKDDTAFLNRLGKIPRRILRLEDESLGERVDKATQYALDSALRVAVRVVSLAYDDGNAGAEKIQHRPDIHLFRQGQHDIRLFLLDELP</sequence>
<gene>
    <name evidence="1" type="ORF">SDC9_110219</name>
</gene>
<organism evidence="1">
    <name type="scientific">bioreactor metagenome</name>
    <dbReference type="NCBI Taxonomy" id="1076179"/>
    <lineage>
        <taxon>unclassified sequences</taxon>
        <taxon>metagenomes</taxon>
        <taxon>ecological metagenomes</taxon>
    </lineage>
</organism>
<dbReference type="EMBL" id="VSSQ01019352">
    <property type="protein sequence ID" value="MPM63339.1"/>
    <property type="molecule type" value="Genomic_DNA"/>
</dbReference>
<evidence type="ECO:0000313" key="1">
    <source>
        <dbReference type="EMBL" id="MPM63339.1"/>
    </source>
</evidence>
<comment type="caution">
    <text evidence="1">The sequence shown here is derived from an EMBL/GenBank/DDBJ whole genome shotgun (WGS) entry which is preliminary data.</text>
</comment>
<reference evidence="1" key="1">
    <citation type="submission" date="2019-08" db="EMBL/GenBank/DDBJ databases">
        <authorList>
            <person name="Kucharzyk K."/>
            <person name="Murdoch R.W."/>
            <person name="Higgins S."/>
            <person name="Loffler F."/>
        </authorList>
    </citation>
    <scope>NUCLEOTIDE SEQUENCE</scope>
</reference>
<dbReference type="AlphaFoldDB" id="A0A645BCY2"/>
<proteinExistence type="predicted"/>
<accession>A0A645BCY2</accession>
<name>A0A645BCY2_9ZZZZ</name>